<dbReference type="Pfam" id="PF01292">
    <property type="entry name" value="Ni_hydr_CYTB"/>
    <property type="match status" value="1"/>
</dbReference>
<evidence type="ECO:0000256" key="3">
    <source>
        <dbReference type="ARBA" id="ARBA00022692"/>
    </source>
</evidence>
<reference evidence="9" key="1">
    <citation type="submission" date="2016-11" db="EMBL/GenBank/DDBJ databases">
        <authorList>
            <person name="Jaros S."/>
            <person name="Januszkiewicz K."/>
            <person name="Wedrychowicz H."/>
        </authorList>
    </citation>
    <scope>NUCLEOTIDE SEQUENCE [LARGE SCALE GENOMIC DNA]</scope>
    <source>
        <strain evidence="9">DSM 7057</strain>
    </source>
</reference>
<feature type="domain" description="Cytochrome b561 bacterial/Ni-hydrogenase" evidence="7">
    <location>
        <begin position="23"/>
        <end position="187"/>
    </location>
</feature>
<keyword evidence="4 6" id="KW-1133">Transmembrane helix</keyword>
<evidence type="ECO:0000313" key="8">
    <source>
        <dbReference type="EMBL" id="SFW14534.1"/>
    </source>
</evidence>
<gene>
    <name evidence="8" type="ORF">SAMN02910291_00197</name>
</gene>
<evidence type="ECO:0000313" key="9">
    <source>
        <dbReference type="Proteomes" id="UP000182680"/>
    </source>
</evidence>
<sequence length="191" mass="21145">MTVKEKIVAQGVLLWRFLGFFQPPLLRCIHAAVIAFVLLQFLTSMVMVVTVEGPSGLAWIHIISGMALCLLGIALVTLSIRKRGLRNFFPYLWGDMEQLGKDMRAAAQFKMVGPRPKGLPACIQGLGMGALLLAVFTGLWWFDDWSNDRLGLTALSVHKFFAWAMVAYLAGHGGMALAHFAIWQKKTAPKK</sequence>
<evidence type="ECO:0000256" key="6">
    <source>
        <dbReference type="SAM" id="Phobius"/>
    </source>
</evidence>
<evidence type="ECO:0000256" key="4">
    <source>
        <dbReference type="ARBA" id="ARBA00022989"/>
    </source>
</evidence>
<evidence type="ECO:0000256" key="5">
    <source>
        <dbReference type="ARBA" id="ARBA00023136"/>
    </source>
</evidence>
<dbReference type="GO" id="GO:0005886">
    <property type="term" value="C:plasma membrane"/>
    <property type="evidence" value="ECO:0007669"/>
    <property type="project" value="UniProtKB-SubCell"/>
</dbReference>
<comment type="subcellular location">
    <subcellularLocation>
        <location evidence="1">Cell membrane</location>
        <topology evidence="1">Multi-pass membrane protein</topology>
    </subcellularLocation>
</comment>
<dbReference type="EMBL" id="FPIW01000002">
    <property type="protein sequence ID" value="SFW14534.1"/>
    <property type="molecule type" value="Genomic_DNA"/>
</dbReference>
<feature type="transmembrane region" description="Helical" evidence="6">
    <location>
        <begin position="161"/>
        <end position="183"/>
    </location>
</feature>
<feature type="transmembrane region" description="Helical" evidence="6">
    <location>
        <begin position="25"/>
        <end position="51"/>
    </location>
</feature>
<feature type="transmembrane region" description="Helical" evidence="6">
    <location>
        <begin position="57"/>
        <end position="78"/>
    </location>
</feature>
<protein>
    <submittedName>
        <fullName evidence="8">Cytochrome b561</fullName>
    </submittedName>
</protein>
<organism evidence="8 9">
    <name type="scientific">Desulfovibrio desulfuricans</name>
    <dbReference type="NCBI Taxonomy" id="876"/>
    <lineage>
        <taxon>Bacteria</taxon>
        <taxon>Pseudomonadati</taxon>
        <taxon>Thermodesulfobacteriota</taxon>
        <taxon>Desulfovibrionia</taxon>
        <taxon>Desulfovibrionales</taxon>
        <taxon>Desulfovibrionaceae</taxon>
        <taxon>Desulfovibrio</taxon>
    </lineage>
</organism>
<evidence type="ECO:0000256" key="1">
    <source>
        <dbReference type="ARBA" id="ARBA00004651"/>
    </source>
</evidence>
<dbReference type="Proteomes" id="UP000182680">
    <property type="component" value="Unassembled WGS sequence"/>
</dbReference>
<keyword evidence="5 6" id="KW-0472">Membrane</keyword>
<keyword evidence="2" id="KW-1003">Cell membrane</keyword>
<dbReference type="InterPro" id="IPR011577">
    <property type="entry name" value="Cyt_b561_bac/Ni-Hgenase"/>
</dbReference>
<dbReference type="SUPFAM" id="SSF81342">
    <property type="entry name" value="Transmembrane di-heme cytochromes"/>
    <property type="match status" value="1"/>
</dbReference>
<dbReference type="GO" id="GO:0022904">
    <property type="term" value="P:respiratory electron transport chain"/>
    <property type="evidence" value="ECO:0007669"/>
    <property type="project" value="InterPro"/>
</dbReference>
<comment type="caution">
    <text evidence="8">The sequence shown here is derived from an EMBL/GenBank/DDBJ whole genome shotgun (WGS) entry which is preliminary data.</text>
</comment>
<name>A0AA94HQH0_DESDE</name>
<dbReference type="GO" id="GO:0009055">
    <property type="term" value="F:electron transfer activity"/>
    <property type="evidence" value="ECO:0007669"/>
    <property type="project" value="InterPro"/>
</dbReference>
<evidence type="ECO:0000256" key="2">
    <source>
        <dbReference type="ARBA" id="ARBA00022475"/>
    </source>
</evidence>
<dbReference type="Gene3D" id="1.20.950.20">
    <property type="entry name" value="Transmembrane di-heme cytochromes, Chain C"/>
    <property type="match status" value="1"/>
</dbReference>
<dbReference type="RefSeq" id="WP_072311109.1">
    <property type="nucleotide sequence ID" value="NZ_FPIW01000002.1"/>
</dbReference>
<keyword evidence="3 6" id="KW-0812">Transmembrane</keyword>
<accession>A0AA94HQH0</accession>
<dbReference type="InterPro" id="IPR016174">
    <property type="entry name" value="Di-haem_cyt_TM"/>
</dbReference>
<feature type="transmembrane region" description="Helical" evidence="6">
    <location>
        <begin position="118"/>
        <end position="141"/>
    </location>
</feature>
<dbReference type="AlphaFoldDB" id="A0AA94HQH0"/>
<proteinExistence type="predicted"/>
<evidence type="ECO:0000259" key="7">
    <source>
        <dbReference type="Pfam" id="PF01292"/>
    </source>
</evidence>